<accession>A0A813E9T8</accession>
<evidence type="ECO:0000313" key="1">
    <source>
        <dbReference type="EMBL" id="CAE8595676.1"/>
    </source>
</evidence>
<dbReference type="AlphaFoldDB" id="A0A813E9T8"/>
<protein>
    <submittedName>
        <fullName evidence="1">Uncharacterized protein</fullName>
    </submittedName>
</protein>
<reference evidence="1" key="1">
    <citation type="submission" date="2021-02" db="EMBL/GenBank/DDBJ databases">
        <authorList>
            <person name="Dougan E. K."/>
            <person name="Rhodes N."/>
            <person name="Thang M."/>
            <person name="Chan C."/>
        </authorList>
    </citation>
    <scope>NUCLEOTIDE SEQUENCE</scope>
</reference>
<proteinExistence type="predicted"/>
<keyword evidence="2" id="KW-1185">Reference proteome</keyword>
<organism evidence="1 2">
    <name type="scientific">Polarella glacialis</name>
    <name type="common">Dinoflagellate</name>
    <dbReference type="NCBI Taxonomy" id="89957"/>
    <lineage>
        <taxon>Eukaryota</taxon>
        <taxon>Sar</taxon>
        <taxon>Alveolata</taxon>
        <taxon>Dinophyceae</taxon>
        <taxon>Suessiales</taxon>
        <taxon>Suessiaceae</taxon>
        <taxon>Polarella</taxon>
    </lineage>
</organism>
<dbReference type="Proteomes" id="UP000654075">
    <property type="component" value="Unassembled WGS sequence"/>
</dbReference>
<gene>
    <name evidence="1" type="ORF">PGLA1383_LOCUS14180</name>
</gene>
<dbReference type="EMBL" id="CAJNNV010008027">
    <property type="protein sequence ID" value="CAE8595676.1"/>
    <property type="molecule type" value="Genomic_DNA"/>
</dbReference>
<comment type="caution">
    <text evidence="1">The sequence shown here is derived from an EMBL/GenBank/DDBJ whole genome shotgun (WGS) entry which is preliminary data.</text>
</comment>
<name>A0A813E9T8_POLGL</name>
<evidence type="ECO:0000313" key="2">
    <source>
        <dbReference type="Proteomes" id="UP000654075"/>
    </source>
</evidence>
<sequence>MGGPKSFPAVLRGAQLANLTTWRPFLPELMIPKLISEVPMEVELLRRCAISVTSREITGKLHHEGGTRTEQGSLKARPGLDSDQAACLHRVTRCSFGTRKLKQSKLEAHAAMLRSSGGTWITASKATSLLANGKSCFEWRNGCTSMFALSSKTNLNRICSKISNLAAAVL</sequence>